<comment type="caution">
    <text evidence="1">The sequence shown here is derived from an EMBL/GenBank/DDBJ whole genome shotgun (WGS) entry which is preliminary data.</text>
</comment>
<sequence>MRVLFEEDVRARLAGGPPGGTALSCLVDLHVPWPGLRGVGARELAESVLRRVAERRAGWLDLAIFGREPLRELGAAAALSSGLQRACLAWGVGFAAYVVGDGAGLDAAAARQLARAGVARLQVALEVPRRSAHAGGGGWLRVLDAAAQACARIRLVLRVNPEPPCDFEALMGALEERGLPAAGPAVALYLARRAPWAQQARELVALSALLEASPEAARAPRA</sequence>
<dbReference type="Proteomes" id="UP000503640">
    <property type="component" value="Unassembled WGS sequence"/>
</dbReference>
<evidence type="ECO:0000313" key="1">
    <source>
        <dbReference type="EMBL" id="GEJ56132.1"/>
    </source>
</evidence>
<dbReference type="RefSeq" id="WP_176063327.1">
    <property type="nucleotide sequence ID" value="NZ_BJTG01000002.1"/>
</dbReference>
<dbReference type="AlphaFoldDB" id="A0A7I9VI94"/>
<keyword evidence="2" id="KW-1185">Reference proteome</keyword>
<accession>A0A7I9VI94</accession>
<organism evidence="1 2">
    <name type="scientific">Anaeromyxobacter diazotrophicus</name>
    <dbReference type="NCBI Taxonomy" id="2590199"/>
    <lineage>
        <taxon>Bacteria</taxon>
        <taxon>Pseudomonadati</taxon>
        <taxon>Myxococcota</taxon>
        <taxon>Myxococcia</taxon>
        <taxon>Myxococcales</taxon>
        <taxon>Cystobacterineae</taxon>
        <taxon>Anaeromyxobacteraceae</taxon>
        <taxon>Anaeromyxobacter</taxon>
    </lineage>
</organism>
<proteinExistence type="predicted"/>
<evidence type="ECO:0000313" key="2">
    <source>
        <dbReference type="Proteomes" id="UP000503640"/>
    </source>
</evidence>
<dbReference type="PROSITE" id="PS51257">
    <property type="entry name" value="PROKAR_LIPOPROTEIN"/>
    <property type="match status" value="1"/>
</dbReference>
<name>A0A7I9VI94_9BACT</name>
<gene>
    <name evidence="1" type="ORF">AMYX_08730</name>
</gene>
<dbReference type="EMBL" id="BJTG01000002">
    <property type="protein sequence ID" value="GEJ56132.1"/>
    <property type="molecule type" value="Genomic_DNA"/>
</dbReference>
<reference evidence="2" key="1">
    <citation type="journal article" date="2020" name="Appl. Environ. Microbiol.">
        <title>Diazotrophic Anaeromyxobacter Isolates from Soils.</title>
        <authorList>
            <person name="Masuda Y."/>
            <person name="Yamanaka H."/>
            <person name="Xu Z.X."/>
            <person name="Shiratori Y."/>
            <person name="Aono T."/>
            <person name="Amachi S."/>
            <person name="Senoo K."/>
            <person name="Itoh H."/>
        </authorList>
    </citation>
    <scope>NUCLEOTIDE SEQUENCE [LARGE SCALE GENOMIC DNA]</scope>
    <source>
        <strain evidence="2">R267</strain>
    </source>
</reference>
<protein>
    <submittedName>
        <fullName evidence="1">Uncharacterized protein</fullName>
    </submittedName>
</protein>